<feature type="binding site" evidence="5">
    <location>
        <position position="327"/>
    </location>
    <ligand>
        <name>a divalent metal cation</name>
        <dbReference type="ChEBI" id="CHEBI:60240"/>
        <label>1</label>
    </ligand>
</feature>
<dbReference type="RefSeq" id="XP_022155201.1">
    <property type="nucleotide sequence ID" value="XM_022299509.1"/>
</dbReference>
<reference evidence="10" key="1">
    <citation type="submission" date="2025-08" db="UniProtKB">
        <authorList>
            <consortium name="RefSeq"/>
        </authorList>
    </citation>
    <scope>IDENTIFICATION</scope>
    <source>
        <strain evidence="10">OHB3-1</strain>
    </source>
</reference>
<dbReference type="GO" id="GO:0004239">
    <property type="term" value="F:initiator methionyl aminopeptidase activity"/>
    <property type="evidence" value="ECO:0007669"/>
    <property type="project" value="UniProtKB-UniRule"/>
</dbReference>
<dbReference type="PRINTS" id="PR00599">
    <property type="entry name" value="MAPEPTIDASE"/>
</dbReference>
<keyword evidence="9" id="KW-1185">Reference proteome</keyword>
<keyword evidence="1 5" id="KW-0031">Aminopeptidase</keyword>
<organism evidence="9 10">
    <name type="scientific">Momordica charantia</name>
    <name type="common">Bitter gourd</name>
    <name type="synonym">Balsam pear</name>
    <dbReference type="NCBI Taxonomy" id="3673"/>
    <lineage>
        <taxon>Eukaryota</taxon>
        <taxon>Viridiplantae</taxon>
        <taxon>Streptophyta</taxon>
        <taxon>Embryophyta</taxon>
        <taxon>Tracheophyta</taxon>
        <taxon>Spermatophyta</taxon>
        <taxon>Magnoliopsida</taxon>
        <taxon>eudicotyledons</taxon>
        <taxon>Gunneridae</taxon>
        <taxon>Pentapetalae</taxon>
        <taxon>rosids</taxon>
        <taxon>fabids</taxon>
        <taxon>Cucurbitales</taxon>
        <taxon>Cucurbitaceae</taxon>
        <taxon>Momordiceae</taxon>
        <taxon>Momordica</taxon>
    </lineage>
</organism>
<dbReference type="CDD" id="cd01086">
    <property type="entry name" value="MetAP1"/>
    <property type="match status" value="1"/>
</dbReference>
<dbReference type="Proteomes" id="UP000504603">
    <property type="component" value="Unplaced"/>
</dbReference>
<evidence type="ECO:0000313" key="9">
    <source>
        <dbReference type="Proteomes" id="UP000504603"/>
    </source>
</evidence>
<proteinExistence type="inferred from homology"/>
<evidence type="ECO:0000256" key="7">
    <source>
        <dbReference type="SAM" id="MobiDB-lite"/>
    </source>
</evidence>
<feature type="binding site" evidence="5">
    <location>
        <position position="178"/>
    </location>
    <ligand>
        <name>a divalent metal cation</name>
        <dbReference type="ChEBI" id="CHEBI:60240"/>
        <label>1</label>
    </ligand>
</feature>
<evidence type="ECO:0000256" key="2">
    <source>
        <dbReference type="ARBA" id="ARBA00022670"/>
    </source>
</evidence>
<sequence length="354" mass="38840">MALGASLARGKCQHFLAQVLASSGRVLNLDETRTFKRPCRLQIVARVGKRPPLRRGKVSPCRPVPEHIPRPPYVGSPTIPEISRDYQMHDSKGIYRMRAACALAAQVLDYSGTLVKSSITTDDIDEAVHQMIISAGAYPSPLGYGGFPKSVCTSVNECMFHGIPDSRKLQSGDIINIDVAVYLDGYHGDTSKTFLCGDVSDEMKRLVKVTEECLERGIAVCKDGATFKQIGQTIREHAEKHSFEVERFIGHGVGTVLHSQPLIFYPCNEDPPSLGCMLEGQTFTIGEWLSLKLTIEPVVSMGSVELMTWPDKWTVVTADGSPSAQFEHTVLITKYGVEVLTTTSINSNSHPFSL</sequence>
<feature type="binding site" evidence="5">
    <location>
        <position position="296"/>
    </location>
    <ligand>
        <name>a divalent metal cation</name>
        <dbReference type="ChEBI" id="CHEBI:60240"/>
        <label>2</label>
        <note>catalytic</note>
    </ligand>
</feature>
<feature type="binding site" evidence="5">
    <location>
        <position position="258"/>
    </location>
    <ligand>
        <name>substrate</name>
    </ligand>
</feature>
<dbReference type="NCBIfam" id="TIGR00500">
    <property type="entry name" value="met_pdase_I"/>
    <property type="match status" value="1"/>
</dbReference>
<comment type="catalytic activity">
    <reaction evidence="5 6">
        <text>Release of N-terminal amino acids, preferentially methionine, from peptides and arylamides.</text>
        <dbReference type="EC" id="3.4.11.18"/>
    </reaction>
</comment>
<dbReference type="InterPro" id="IPR002467">
    <property type="entry name" value="Pept_M24A_MAP1"/>
</dbReference>
<evidence type="ECO:0000259" key="8">
    <source>
        <dbReference type="Pfam" id="PF00557"/>
    </source>
</evidence>
<name>A0A6J1DR00_MOMCH</name>
<feature type="domain" description="Peptidase M24" evidence="8">
    <location>
        <begin position="96"/>
        <end position="334"/>
    </location>
</feature>
<dbReference type="InterPro" id="IPR000994">
    <property type="entry name" value="Pept_M24"/>
</dbReference>
<protein>
    <recommendedName>
        <fullName evidence="6">Methionine aminopeptidase</fullName>
        <ecNumber evidence="6">3.4.11.18</ecNumber>
    </recommendedName>
</protein>
<dbReference type="GeneID" id="111022344"/>
<feature type="binding site" evidence="5">
    <location>
        <position position="189"/>
    </location>
    <ligand>
        <name>a divalent metal cation</name>
        <dbReference type="ChEBI" id="CHEBI:60240"/>
        <label>1</label>
    </ligand>
</feature>
<evidence type="ECO:0000256" key="5">
    <source>
        <dbReference type="HAMAP-Rule" id="MF_03174"/>
    </source>
</evidence>
<accession>A0A6J1DR00</accession>
<dbReference type="EC" id="3.4.11.18" evidence="6"/>
<dbReference type="AlphaFoldDB" id="A0A6J1DR00"/>
<feature type="binding site" evidence="5">
    <location>
        <position position="161"/>
    </location>
    <ligand>
        <name>substrate</name>
    </ligand>
</feature>
<dbReference type="SUPFAM" id="SSF55920">
    <property type="entry name" value="Creatinase/aminopeptidase"/>
    <property type="match status" value="1"/>
</dbReference>
<feature type="binding site" evidence="5">
    <location>
        <position position="189"/>
    </location>
    <ligand>
        <name>a divalent metal cation</name>
        <dbReference type="ChEBI" id="CHEBI:60240"/>
        <label>2</label>
        <note>catalytic</note>
    </ligand>
</feature>
<dbReference type="GO" id="GO:0006508">
    <property type="term" value="P:proteolysis"/>
    <property type="evidence" value="ECO:0007669"/>
    <property type="project" value="UniProtKB-KW"/>
</dbReference>
<dbReference type="PANTHER" id="PTHR43330:SF1">
    <property type="entry name" value="METHIONINE AMINOPEPTIDASE 1B, CHLOROPLASTIC"/>
    <property type="match status" value="1"/>
</dbReference>
<evidence type="ECO:0000256" key="3">
    <source>
        <dbReference type="ARBA" id="ARBA00022723"/>
    </source>
</evidence>
<dbReference type="OrthoDB" id="3209743at2759"/>
<feature type="binding site" evidence="5">
    <location>
        <position position="251"/>
    </location>
    <ligand>
        <name>a divalent metal cation</name>
        <dbReference type="ChEBI" id="CHEBI:60240"/>
        <label>2</label>
        <note>catalytic</note>
    </ligand>
</feature>
<evidence type="ECO:0000256" key="4">
    <source>
        <dbReference type="ARBA" id="ARBA00022801"/>
    </source>
</evidence>
<dbReference type="GO" id="GO:0070006">
    <property type="term" value="F:metalloaminopeptidase activity"/>
    <property type="evidence" value="ECO:0007669"/>
    <property type="project" value="UniProtKB-UniRule"/>
</dbReference>
<evidence type="ECO:0000313" key="10">
    <source>
        <dbReference type="RefSeq" id="XP_022155201.1"/>
    </source>
</evidence>
<dbReference type="GO" id="GO:0009507">
    <property type="term" value="C:chloroplast"/>
    <property type="evidence" value="ECO:0007669"/>
    <property type="project" value="TreeGrafter"/>
</dbReference>
<evidence type="ECO:0000256" key="1">
    <source>
        <dbReference type="ARBA" id="ARBA00022438"/>
    </source>
</evidence>
<comment type="similarity">
    <text evidence="5">Belongs to the peptidase M24A family. Methionine aminopeptidase type 1 subfamily.</text>
</comment>
<gene>
    <name evidence="10" type="primary">LOC111022344</name>
</gene>
<dbReference type="PANTHER" id="PTHR43330">
    <property type="entry name" value="METHIONINE AMINOPEPTIDASE"/>
    <property type="match status" value="1"/>
</dbReference>
<dbReference type="InterPro" id="IPR036005">
    <property type="entry name" value="Creatinase/aminopeptidase-like"/>
</dbReference>
<feature type="binding site" evidence="5">
    <location>
        <position position="327"/>
    </location>
    <ligand>
        <name>a divalent metal cation</name>
        <dbReference type="ChEBI" id="CHEBI:60240"/>
        <label>2</label>
        <note>catalytic</note>
    </ligand>
</feature>
<feature type="region of interest" description="Disordered" evidence="7">
    <location>
        <begin position="54"/>
        <end position="76"/>
    </location>
</feature>
<dbReference type="HAMAP" id="MF_01974">
    <property type="entry name" value="MetAP_1"/>
    <property type="match status" value="1"/>
</dbReference>
<dbReference type="Gene3D" id="3.90.230.10">
    <property type="entry name" value="Creatinase/methionine aminopeptidase superfamily"/>
    <property type="match status" value="1"/>
</dbReference>
<dbReference type="KEGG" id="mcha:111022344"/>
<dbReference type="Pfam" id="PF00557">
    <property type="entry name" value="Peptidase_M24"/>
    <property type="match status" value="1"/>
</dbReference>
<keyword evidence="4 5" id="KW-0378">Hydrolase</keyword>
<dbReference type="GO" id="GO:0046872">
    <property type="term" value="F:metal ion binding"/>
    <property type="evidence" value="ECO:0007669"/>
    <property type="project" value="UniProtKB-UniRule"/>
</dbReference>
<keyword evidence="3 5" id="KW-0479">Metal-binding</keyword>
<evidence type="ECO:0000256" key="6">
    <source>
        <dbReference type="RuleBase" id="RU003653"/>
    </source>
</evidence>
<dbReference type="InterPro" id="IPR001714">
    <property type="entry name" value="Pept_M24_MAP"/>
</dbReference>
<comment type="function">
    <text evidence="6">Cotranslationally removes the N-terminal methionine from nascent proteins. The N-terminal methionine is often cleaved when the second residue in the primary sequence is small and uncharged (Met-Ala-, Cys, Gly, Pro, Ser, Thr, or Val).</text>
</comment>
<comment type="cofactor">
    <cofactor evidence="5">
        <name>Co(2+)</name>
        <dbReference type="ChEBI" id="CHEBI:48828"/>
    </cofactor>
    <cofactor evidence="5">
        <name>Zn(2+)</name>
        <dbReference type="ChEBI" id="CHEBI:29105"/>
    </cofactor>
    <cofactor evidence="5">
        <name>Mn(2+)</name>
        <dbReference type="ChEBI" id="CHEBI:29035"/>
    </cofactor>
    <cofactor evidence="5">
        <name>Fe(2+)</name>
        <dbReference type="ChEBI" id="CHEBI:29033"/>
    </cofactor>
    <text evidence="5">Binds 2 divalent metal cations per subunit. Has a high-affinity and a low affinity metal-binding site. The true nature of the physiological cofactor is under debate. The enzyme is active with cobalt, zinc, manganese or divalent iron ions. Most likely, methionine aminopeptidases function as mononuclear Fe(2+)-metalloproteases under physiological conditions, and the catalytically relevant metal-binding site has been assigned to the histidine-containing high-affinity site.</text>
</comment>
<keyword evidence="2 5" id="KW-0645">Protease</keyword>